<feature type="active site" description="Nucleophile" evidence="8">
    <location>
        <position position="31"/>
    </location>
</feature>
<sequence>MAEITLNDENFDQEVLKSKEPVLVDFWASWCGPCKMQAPILEELAKNYDGKKVKIAELNVDQAPRSASRFQIMSIPTLMIFKGGKPIEQMVGVQDKKTLIEKLDKLIS</sequence>
<dbReference type="CDD" id="cd02947">
    <property type="entry name" value="TRX_family"/>
    <property type="match status" value="1"/>
</dbReference>
<dbReference type="GO" id="GO:0015035">
    <property type="term" value="F:protein-disulfide reductase activity"/>
    <property type="evidence" value="ECO:0007669"/>
    <property type="project" value="UniProtKB-UniRule"/>
</dbReference>
<evidence type="ECO:0000256" key="8">
    <source>
        <dbReference type="PIRSR" id="PIRSR000077-1"/>
    </source>
</evidence>
<evidence type="ECO:0000256" key="5">
    <source>
        <dbReference type="ARBA" id="ARBA00023284"/>
    </source>
</evidence>
<evidence type="ECO:0000256" key="7">
    <source>
        <dbReference type="PIRNR" id="PIRNR000077"/>
    </source>
</evidence>
<protein>
    <recommendedName>
        <fullName evidence="6 7">Thioredoxin</fullName>
    </recommendedName>
</protein>
<accession>A0A1G1Y6B6</accession>
<keyword evidence="4 9" id="KW-1015">Disulfide bond</keyword>
<organism evidence="11 12">
    <name type="scientific">Candidatus Buchananbacteria bacterium RIFCSPHIGHO2_02_FULL_38_8</name>
    <dbReference type="NCBI Taxonomy" id="1797538"/>
    <lineage>
        <taxon>Bacteria</taxon>
        <taxon>Candidatus Buchananiibacteriota</taxon>
    </lineage>
</organism>
<dbReference type="GO" id="GO:0005829">
    <property type="term" value="C:cytosol"/>
    <property type="evidence" value="ECO:0007669"/>
    <property type="project" value="TreeGrafter"/>
</dbReference>
<feature type="site" description="Contributes to redox potential value" evidence="8">
    <location>
        <position position="33"/>
    </location>
</feature>
<gene>
    <name evidence="11" type="ORF">A3J62_01060</name>
</gene>
<dbReference type="PIRSF" id="PIRSF000077">
    <property type="entry name" value="Thioredoxin"/>
    <property type="match status" value="1"/>
</dbReference>
<feature type="domain" description="Thioredoxin" evidence="10">
    <location>
        <begin position="1"/>
        <end position="108"/>
    </location>
</feature>
<dbReference type="Gene3D" id="3.40.30.10">
    <property type="entry name" value="Glutaredoxin"/>
    <property type="match status" value="1"/>
</dbReference>
<dbReference type="PROSITE" id="PS51352">
    <property type="entry name" value="THIOREDOXIN_2"/>
    <property type="match status" value="1"/>
</dbReference>
<dbReference type="Proteomes" id="UP000178747">
    <property type="component" value="Unassembled WGS sequence"/>
</dbReference>
<dbReference type="Pfam" id="PF00085">
    <property type="entry name" value="Thioredoxin"/>
    <property type="match status" value="1"/>
</dbReference>
<keyword evidence="5 9" id="KW-0676">Redox-active center</keyword>
<reference evidence="11 12" key="1">
    <citation type="journal article" date="2016" name="Nat. Commun.">
        <title>Thousands of microbial genomes shed light on interconnected biogeochemical processes in an aquifer system.</title>
        <authorList>
            <person name="Anantharaman K."/>
            <person name="Brown C.T."/>
            <person name="Hug L.A."/>
            <person name="Sharon I."/>
            <person name="Castelle C.J."/>
            <person name="Probst A.J."/>
            <person name="Thomas B.C."/>
            <person name="Singh A."/>
            <person name="Wilkins M.J."/>
            <person name="Karaoz U."/>
            <person name="Brodie E.L."/>
            <person name="Williams K.H."/>
            <person name="Hubbard S.S."/>
            <person name="Banfield J.F."/>
        </authorList>
    </citation>
    <scope>NUCLEOTIDE SEQUENCE [LARGE SCALE GENOMIC DNA]</scope>
</reference>
<name>A0A1G1Y6B6_9BACT</name>
<dbReference type="InterPro" id="IPR017937">
    <property type="entry name" value="Thioredoxin_CS"/>
</dbReference>
<dbReference type="PRINTS" id="PR00421">
    <property type="entry name" value="THIOREDOXIN"/>
</dbReference>
<dbReference type="NCBIfam" id="TIGR01068">
    <property type="entry name" value="thioredoxin"/>
    <property type="match status" value="1"/>
</dbReference>
<evidence type="ECO:0000313" key="12">
    <source>
        <dbReference type="Proteomes" id="UP000178747"/>
    </source>
</evidence>
<dbReference type="GO" id="GO:0045454">
    <property type="term" value="P:cell redox homeostasis"/>
    <property type="evidence" value="ECO:0007669"/>
    <property type="project" value="TreeGrafter"/>
</dbReference>
<evidence type="ECO:0000256" key="6">
    <source>
        <dbReference type="NCBIfam" id="TIGR01068"/>
    </source>
</evidence>
<dbReference type="InterPro" id="IPR005746">
    <property type="entry name" value="Thioredoxin"/>
</dbReference>
<dbReference type="PROSITE" id="PS00194">
    <property type="entry name" value="THIOREDOXIN_1"/>
    <property type="match status" value="1"/>
</dbReference>
<evidence type="ECO:0000256" key="4">
    <source>
        <dbReference type="ARBA" id="ARBA00023157"/>
    </source>
</evidence>
<dbReference type="AlphaFoldDB" id="A0A1G1Y6B6"/>
<feature type="active site" description="Nucleophile" evidence="8">
    <location>
        <position position="34"/>
    </location>
</feature>
<keyword evidence="2" id="KW-0813">Transport</keyword>
<evidence type="ECO:0000259" key="10">
    <source>
        <dbReference type="PROSITE" id="PS51352"/>
    </source>
</evidence>
<evidence type="ECO:0000256" key="3">
    <source>
        <dbReference type="ARBA" id="ARBA00022982"/>
    </source>
</evidence>
<keyword evidence="3" id="KW-0249">Electron transport</keyword>
<dbReference type="InterPro" id="IPR036249">
    <property type="entry name" value="Thioredoxin-like_sf"/>
</dbReference>
<dbReference type="InterPro" id="IPR013766">
    <property type="entry name" value="Thioredoxin_domain"/>
</dbReference>
<comment type="similarity">
    <text evidence="1 7">Belongs to the thioredoxin family.</text>
</comment>
<proteinExistence type="inferred from homology"/>
<dbReference type="EMBL" id="MHIH01000018">
    <property type="protein sequence ID" value="OGY47781.1"/>
    <property type="molecule type" value="Genomic_DNA"/>
</dbReference>
<evidence type="ECO:0000256" key="2">
    <source>
        <dbReference type="ARBA" id="ARBA00022448"/>
    </source>
</evidence>
<dbReference type="PANTHER" id="PTHR45663:SF11">
    <property type="entry name" value="GEO12009P1"/>
    <property type="match status" value="1"/>
</dbReference>
<comment type="caution">
    <text evidence="11">The sequence shown here is derived from an EMBL/GenBank/DDBJ whole genome shotgun (WGS) entry which is preliminary data.</text>
</comment>
<evidence type="ECO:0000256" key="9">
    <source>
        <dbReference type="PIRSR" id="PIRSR000077-4"/>
    </source>
</evidence>
<feature type="site" description="Deprotonates C-terminal active site Cys" evidence="8">
    <location>
        <position position="25"/>
    </location>
</feature>
<feature type="site" description="Contributes to redox potential value" evidence="8">
    <location>
        <position position="32"/>
    </location>
</feature>
<feature type="disulfide bond" description="Redox-active" evidence="9">
    <location>
        <begin position="31"/>
        <end position="34"/>
    </location>
</feature>
<evidence type="ECO:0000256" key="1">
    <source>
        <dbReference type="ARBA" id="ARBA00008987"/>
    </source>
</evidence>
<dbReference type="FunFam" id="3.40.30.10:FF:000001">
    <property type="entry name" value="Thioredoxin"/>
    <property type="match status" value="1"/>
</dbReference>
<dbReference type="SUPFAM" id="SSF52833">
    <property type="entry name" value="Thioredoxin-like"/>
    <property type="match status" value="1"/>
</dbReference>
<dbReference type="PANTHER" id="PTHR45663">
    <property type="entry name" value="GEO12009P1"/>
    <property type="match status" value="1"/>
</dbReference>
<evidence type="ECO:0000313" key="11">
    <source>
        <dbReference type="EMBL" id="OGY47781.1"/>
    </source>
</evidence>